<evidence type="ECO:0000313" key="7">
    <source>
        <dbReference type="Proteomes" id="UP001336020"/>
    </source>
</evidence>
<dbReference type="Proteomes" id="UP001336020">
    <property type="component" value="Unassembled WGS sequence"/>
</dbReference>
<dbReference type="Gene3D" id="1.10.357.10">
    <property type="entry name" value="Tetracycline Repressor, domain 2"/>
    <property type="match status" value="1"/>
</dbReference>
<gene>
    <name evidence="6" type="ORF">Q7514_26105</name>
</gene>
<evidence type="ECO:0000256" key="1">
    <source>
        <dbReference type="ARBA" id="ARBA00023015"/>
    </source>
</evidence>
<dbReference type="InterPro" id="IPR050109">
    <property type="entry name" value="HTH-type_TetR-like_transc_reg"/>
</dbReference>
<name>A0ABU7LJB9_9NOCA</name>
<dbReference type="PANTHER" id="PTHR30055:SF234">
    <property type="entry name" value="HTH-TYPE TRANSCRIPTIONAL REGULATOR BETI"/>
    <property type="match status" value="1"/>
</dbReference>
<dbReference type="RefSeq" id="WP_330136170.1">
    <property type="nucleotide sequence ID" value="NZ_JAUTXY010000015.1"/>
</dbReference>
<keyword evidence="1" id="KW-0805">Transcription regulation</keyword>
<keyword evidence="3" id="KW-0804">Transcription</keyword>
<reference evidence="6 7" key="1">
    <citation type="submission" date="2023-07" db="EMBL/GenBank/DDBJ databases">
        <authorList>
            <person name="Girao M."/>
            <person name="Carvalho M.F."/>
        </authorList>
    </citation>
    <scope>NUCLEOTIDE SEQUENCE [LARGE SCALE GENOMIC DNA]</scope>
    <source>
        <strain evidence="6 7">YIM65754</strain>
    </source>
</reference>
<dbReference type="PROSITE" id="PS50977">
    <property type="entry name" value="HTH_TETR_2"/>
    <property type="match status" value="1"/>
</dbReference>
<accession>A0ABU7LJB9</accession>
<organism evidence="6 7">
    <name type="scientific">Rhodococcus artemisiae</name>
    <dbReference type="NCBI Taxonomy" id="714159"/>
    <lineage>
        <taxon>Bacteria</taxon>
        <taxon>Bacillati</taxon>
        <taxon>Actinomycetota</taxon>
        <taxon>Actinomycetes</taxon>
        <taxon>Mycobacteriales</taxon>
        <taxon>Nocardiaceae</taxon>
        <taxon>Rhodococcus</taxon>
    </lineage>
</organism>
<evidence type="ECO:0000256" key="3">
    <source>
        <dbReference type="ARBA" id="ARBA00023163"/>
    </source>
</evidence>
<dbReference type="Gene3D" id="1.10.10.60">
    <property type="entry name" value="Homeodomain-like"/>
    <property type="match status" value="1"/>
</dbReference>
<dbReference type="InterPro" id="IPR009057">
    <property type="entry name" value="Homeodomain-like_sf"/>
</dbReference>
<dbReference type="InterPro" id="IPR001647">
    <property type="entry name" value="HTH_TetR"/>
</dbReference>
<evidence type="ECO:0000313" key="6">
    <source>
        <dbReference type="EMBL" id="MEE2061002.1"/>
    </source>
</evidence>
<keyword evidence="7" id="KW-1185">Reference proteome</keyword>
<dbReference type="EMBL" id="JAUTXY010000015">
    <property type="protein sequence ID" value="MEE2061002.1"/>
    <property type="molecule type" value="Genomic_DNA"/>
</dbReference>
<protein>
    <submittedName>
        <fullName evidence="6">Helix-turn-helix domain-containing protein</fullName>
    </submittedName>
</protein>
<comment type="caution">
    <text evidence="6">The sequence shown here is derived from an EMBL/GenBank/DDBJ whole genome shotgun (WGS) entry which is preliminary data.</text>
</comment>
<dbReference type="PANTHER" id="PTHR30055">
    <property type="entry name" value="HTH-TYPE TRANSCRIPTIONAL REGULATOR RUTR"/>
    <property type="match status" value="1"/>
</dbReference>
<evidence type="ECO:0000256" key="4">
    <source>
        <dbReference type="PROSITE-ProRule" id="PRU00335"/>
    </source>
</evidence>
<dbReference type="Pfam" id="PF00440">
    <property type="entry name" value="TetR_N"/>
    <property type="match status" value="1"/>
</dbReference>
<dbReference type="SUPFAM" id="SSF46689">
    <property type="entry name" value="Homeodomain-like"/>
    <property type="match status" value="1"/>
</dbReference>
<sequence length="188" mass="20520">MTATETGSVEQRIAEAVRDLLRIKGPTAVTIEGVANRTGMARTTIYRRYRDRDEMLTAGLEPIARPEPPAADSTPREVLTWLVRESRKSIDIGIGFGGFSALLTDPDPSFTHLIRAVLVRHRGNLSAVIRDHIARGTVRADLDLDAFLDCLVGAYAAERARSPELEPNRAQRIVDTLLPTFAASTSAG</sequence>
<proteinExistence type="predicted"/>
<dbReference type="SUPFAM" id="SSF48498">
    <property type="entry name" value="Tetracyclin repressor-like, C-terminal domain"/>
    <property type="match status" value="1"/>
</dbReference>
<keyword evidence="2 4" id="KW-0238">DNA-binding</keyword>
<evidence type="ECO:0000259" key="5">
    <source>
        <dbReference type="PROSITE" id="PS50977"/>
    </source>
</evidence>
<feature type="DNA-binding region" description="H-T-H motif" evidence="4">
    <location>
        <begin position="30"/>
        <end position="49"/>
    </location>
</feature>
<feature type="domain" description="HTH tetR-type" evidence="5">
    <location>
        <begin position="7"/>
        <end position="67"/>
    </location>
</feature>
<evidence type="ECO:0000256" key="2">
    <source>
        <dbReference type="ARBA" id="ARBA00023125"/>
    </source>
</evidence>
<dbReference type="InterPro" id="IPR036271">
    <property type="entry name" value="Tet_transcr_reg_TetR-rel_C_sf"/>
</dbReference>